<evidence type="ECO:0000256" key="1">
    <source>
        <dbReference type="ARBA" id="ARBA00010164"/>
    </source>
</evidence>
<evidence type="ECO:0000256" key="3">
    <source>
        <dbReference type="ARBA" id="ARBA00022777"/>
    </source>
</evidence>
<feature type="domain" description="HipA-like C-terminal" evidence="4">
    <location>
        <begin position="139"/>
        <end position="352"/>
    </location>
</feature>
<reference evidence="5" key="1">
    <citation type="submission" date="2021-02" db="EMBL/GenBank/DDBJ databases">
        <title>Sequencing the genomes of 1000 actinobacteria strains.</title>
        <authorList>
            <person name="Klenk H.-P."/>
        </authorList>
    </citation>
    <scope>NUCLEOTIDE SEQUENCE</scope>
    <source>
        <strain evidence="5">DSM 22850</strain>
    </source>
</reference>
<proteinExistence type="inferred from homology"/>
<dbReference type="EMBL" id="JAFIDA010000001">
    <property type="protein sequence ID" value="MBP1324888.1"/>
    <property type="molecule type" value="Genomic_DNA"/>
</dbReference>
<keyword evidence="3 5" id="KW-0418">Kinase</keyword>
<dbReference type="Pfam" id="PF07804">
    <property type="entry name" value="HipA_C"/>
    <property type="match status" value="1"/>
</dbReference>
<sequence length="387" mass="42280">MYDQSYFQAAGAYELDPKLTRGRGQIYSGEDQRLFGAFQDLTPDDWGRRVIDADLANARQNDRNIPRSIDEFDYLALAADETRLGAIRFQCDGGGEWLGPSQVMDLRHYGLDAYAEAAARLEAHEATAEDLELLGAPGTSAGGARPKVSVYIDEHLRLLKLPSERDRQRDGEAWEYVAIVLAGKAGINVQRGDLLRTSDGKSSLALHRFDRGPHGERIGYMSAATAMELGEQGHSGVTYEDFADITDDVTGGDRAQLKDLFKRVALSVLISNDDDHWKNHGFLRAAGGWTLSPAFDINPSIGGGRINSRPISSTDDPRQRDIRNLIATADSYALTRKEVGTALHEVVDAVTDWPEVARAAGISSGEIDLMAAAFPEEQQAFALKAVS</sequence>
<name>A0A940T2K2_9MICO</name>
<gene>
    <name evidence="5" type="ORF">JOF28_000120</name>
</gene>
<comment type="similarity">
    <text evidence="1">Belongs to the HipA Ser/Thr kinase family.</text>
</comment>
<dbReference type="PANTHER" id="PTHR37419">
    <property type="entry name" value="SERINE/THREONINE-PROTEIN KINASE TOXIN HIPA"/>
    <property type="match status" value="1"/>
</dbReference>
<keyword evidence="2 5" id="KW-0808">Transferase</keyword>
<dbReference type="GO" id="GO:0005829">
    <property type="term" value="C:cytosol"/>
    <property type="evidence" value="ECO:0007669"/>
    <property type="project" value="TreeGrafter"/>
</dbReference>
<accession>A0A940T2K2</accession>
<dbReference type="GO" id="GO:0004674">
    <property type="term" value="F:protein serine/threonine kinase activity"/>
    <property type="evidence" value="ECO:0007669"/>
    <property type="project" value="UniProtKB-EC"/>
</dbReference>
<dbReference type="RefSeq" id="WP_245189810.1">
    <property type="nucleotide sequence ID" value="NZ_JAFIDA010000001.1"/>
</dbReference>
<comment type="caution">
    <text evidence="5">The sequence shown here is derived from an EMBL/GenBank/DDBJ whole genome shotgun (WGS) entry which is preliminary data.</text>
</comment>
<dbReference type="PANTHER" id="PTHR37419:SF8">
    <property type="entry name" value="TOXIN YJJJ"/>
    <property type="match status" value="1"/>
</dbReference>
<evidence type="ECO:0000313" key="5">
    <source>
        <dbReference type="EMBL" id="MBP1324888.1"/>
    </source>
</evidence>
<evidence type="ECO:0000256" key="2">
    <source>
        <dbReference type="ARBA" id="ARBA00022679"/>
    </source>
</evidence>
<keyword evidence="6" id="KW-1185">Reference proteome</keyword>
<protein>
    <submittedName>
        <fullName evidence="5">Serine/threonine-protein kinase HipA</fullName>
        <ecNumber evidence="5">2.7.11.1</ecNumber>
    </submittedName>
</protein>
<dbReference type="AlphaFoldDB" id="A0A940T2K2"/>
<dbReference type="InterPro" id="IPR012893">
    <property type="entry name" value="HipA-like_C"/>
</dbReference>
<evidence type="ECO:0000313" key="6">
    <source>
        <dbReference type="Proteomes" id="UP000675163"/>
    </source>
</evidence>
<dbReference type="Proteomes" id="UP000675163">
    <property type="component" value="Unassembled WGS sequence"/>
</dbReference>
<dbReference type="Gene3D" id="1.10.1070.20">
    <property type="match status" value="1"/>
</dbReference>
<organism evidence="5 6">
    <name type="scientific">Leucobacter exalbidus</name>
    <dbReference type="NCBI Taxonomy" id="662960"/>
    <lineage>
        <taxon>Bacteria</taxon>
        <taxon>Bacillati</taxon>
        <taxon>Actinomycetota</taxon>
        <taxon>Actinomycetes</taxon>
        <taxon>Micrococcales</taxon>
        <taxon>Microbacteriaceae</taxon>
        <taxon>Leucobacter</taxon>
    </lineage>
</organism>
<dbReference type="InterPro" id="IPR052028">
    <property type="entry name" value="HipA_Ser/Thr_kinase"/>
</dbReference>
<evidence type="ECO:0000259" key="4">
    <source>
        <dbReference type="Pfam" id="PF07804"/>
    </source>
</evidence>
<dbReference type="EC" id="2.7.11.1" evidence="5"/>